<evidence type="ECO:0000256" key="1">
    <source>
        <dbReference type="ARBA" id="ARBA00006129"/>
    </source>
</evidence>
<dbReference type="RefSeq" id="WP_407845055.1">
    <property type="nucleotide sequence ID" value="NZ_BAAFSG010000001.1"/>
</dbReference>
<feature type="domain" description="Carbamoyltransferase" evidence="2">
    <location>
        <begin position="4"/>
        <end position="340"/>
    </location>
</feature>
<dbReference type="InterPro" id="IPR038152">
    <property type="entry name" value="Carbam_trans_C_sf"/>
</dbReference>
<dbReference type="InterPro" id="IPR043129">
    <property type="entry name" value="ATPase_NBD"/>
</dbReference>
<dbReference type="InterPro" id="IPR031730">
    <property type="entry name" value="Carbam_trans_C"/>
</dbReference>
<protein>
    <submittedName>
        <fullName evidence="4">Carbamoyltransferase</fullName>
    </submittedName>
</protein>
<reference evidence="4 5" key="1">
    <citation type="journal article" date="2025" name="Int. J. Syst. Evol. Microbiol.">
        <title>Desulfovibrio falkowii sp. nov., Porphyromonas miyakawae sp. nov., Mediterraneibacter flintii sp. nov. and Owariibacterium komagatae gen. nov., sp. nov., isolated from human faeces.</title>
        <authorList>
            <person name="Hamaguchi T."/>
            <person name="Ohara M."/>
            <person name="Hisatomi A."/>
            <person name="Sekiguchi K."/>
            <person name="Takeda J.I."/>
            <person name="Ueyama J."/>
            <person name="Ito M."/>
            <person name="Nishiwaki H."/>
            <person name="Ogi T."/>
            <person name="Hirayama M."/>
            <person name="Ohkuma M."/>
            <person name="Sakamoto M."/>
            <person name="Ohno K."/>
        </authorList>
    </citation>
    <scope>NUCLEOTIDE SEQUENCE [LARGE SCALE GENOMIC DNA]</scope>
    <source>
        <strain evidence="4 5">13CB8C</strain>
    </source>
</reference>
<dbReference type="SUPFAM" id="SSF53067">
    <property type="entry name" value="Actin-like ATPase domain"/>
    <property type="match status" value="1"/>
</dbReference>
<dbReference type="Gene3D" id="3.90.870.20">
    <property type="entry name" value="Carbamoyltransferase, C-terminal domain"/>
    <property type="match status" value="1"/>
</dbReference>
<dbReference type="EMBL" id="BAAFSG010000001">
    <property type="protein sequence ID" value="GAB1254949.1"/>
    <property type="molecule type" value="Genomic_DNA"/>
</dbReference>
<dbReference type="Pfam" id="PF16861">
    <property type="entry name" value="Carbam_trans_C"/>
    <property type="match status" value="1"/>
</dbReference>
<dbReference type="Pfam" id="PF02543">
    <property type="entry name" value="Carbam_trans_N"/>
    <property type="match status" value="1"/>
</dbReference>
<dbReference type="CDD" id="cd24098">
    <property type="entry name" value="ASKHA_NBD_TobZ_N"/>
    <property type="match status" value="1"/>
</dbReference>
<feature type="domain" description="Carbamoyltransferase C-terminal" evidence="3">
    <location>
        <begin position="399"/>
        <end position="586"/>
    </location>
</feature>
<organism evidence="4 5">
    <name type="scientific">Desulfovibrio falkowii</name>
    <dbReference type="NCBI Taxonomy" id="3136602"/>
    <lineage>
        <taxon>Bacteria</taxon>
        <taxon>Pseudomonadati</taxon>
        <taxon>Thermodesulfobacteriota</taxon>
        <taxon>Desulfovibrionia</taxon>
        <taxon>Desulfovibrionales</taxon>
        <taxon>Desulfovibrionaceae</taxon>
        <taxon>Desulfovibrio</taxon>
    </lineage>
</organism>
<evidence type="ECO:0000313" key="5">
    <source>
        <dbReference type="Proteomes" id="UP001628192"/>
    </source>
</evidence>
<keyword evidence="5" id="KW-1185">Reference proteome</keyword>
<dbReference type="InterPro" id="IPR051338">
    <property type="entry name" value="NodU/CmcH_Carbamoyltrnsfr"/>
</dbReference>
<gene>
    <name evidence="4" type="ORF">Defa_24360</name>
</gene>
<evidence type="ECO:0000259" key="3">
    <source>
        <dbReference type="Pfam" id="PF16861"/>
    </source>
</evidence>
<name>A0ABQ0EAV8_9BACT</name>
<dbReference type="InterPro" id="IPR003696">
    <property type="entry name" value="Carbtransf_dom"/>
</dbReference>
<comment type="similarity">
    <text evidence="1">Belongs to the NodU/CmcH family.</text>
</comment>
<sequence>MSTVLGISAYYHDAAAALLRDGQIIAAAQEERFTRIKGDAAFPHNAVGYCLKEGGLDVGEVDYVVFYENTLEKFDRLLQSHLYAAPRGLSSFLKAMPKWLSRNLWLEKEICRELGLSRRIQFCEHHLSHAASAFFPSPYNEAAIVTLDGVGEWATSTIGMGQGNRIELLEEQRFPNSLGLLYSAFTYFTGFKINSGEYKLMGLAPYGKPVYKERILRDLIHLDEAGAVTLNQKYFNFIGGLTMTNAAFDDLFGGPPRKPESQITQREMDIAASIQAVTEEAVVAVAQHAREKTGMRHLVMAGGVALNVVACGLLARKGIFDKIWIQPASGDAGGALGAALWHWHMVQNKPRSANPDDSMRGSFLGPAITPENYEDDEILRRLGAVWEGLDDEALASRIAELLAEGLIVGVARGRMEWGPRALGARSILGDARSARMQAHMNLKIKFRESFRPFAPMVLDEYRDEWFETTQESPYMLMVSSVKEDKRIALTEEEQKLWGIDLLNVPRSLIPAVTHVDYSARLQTIDAGRNPFIHSVLSSFMGRTGCPVIINTSFNVRGEPIVCTCEDAYRCFMATEIDALVVGNRLMLREKQPHSAMSPEERAQWLGRFSLD</sequence>
<comment type="caution">
    <text evidence="4">The sequence shown here is derived from an EMBL/GenBank/DDBJ whole genome shotgun (WGS) entry which is preliminary data.</text>
</comment>
<dbReference type="Gene3D" id="3.30.420.40">
    <property type="match status" value="2"/>
</dbReference>
<dbReference type="PANTHER" id="PTHR34847">
    <property type="entry name" value="NODULATION PROTEIN U"/>
    <property type="match status" value="1"/>
</dbReference>
<dbReference type="Proteomes" id="UP001628192">
    <property type="component" value="Unassembled WGS sequence"/>
</dbReference>
<proteinExistence type="inferred from homology"/>
<accession>A0ABQ0EAV8</accession>
<dbReference type="PANTHER" id="PTHR34847:SF1">
    <property type="entry name" value="NODULATION PROTEIN U"/>
    <property type="match status" value="1"/>
</dbReference>
<evidence type="ECO:0000259" key="2">
    <source>
        <dbReference type="Pfam" id="PF02543"/>
    </source>
</evidence>
<evidence type="ECO:0000313" key="4">
    <source>
        <dbReference type="EMBL" id="GAB1254949.1"/>
    </source>
</evidence>